<dbReference type="OrthoDB" id="604358at2"/>
<dbReference type="RefSeq" id="WP_078672211.1">
    <property type="nucleotide sequence ID" value="NZ_FUWZ01000005.1"/>
</dbReference>
<evidence type="ECO:0000259" key="12">
    <source>
        <dbReference type="Pfam" id="PF07715"/>
    </source>
</evidence>
<evidence type="ECO:0000256" key="9">
    <source>
        <dbReference type="RuleBase" id="RU003357"/>
    </source>
</evidence>
<feature type="domain" description="TonB-dependent receptor-like beta-barrel" evidence="11">
    <location>
        <begin position="422"/>
        <end position="1016"/>
    </location>
</feature>
<dbReference type="InterPro" id="IPR000531">
    <property type="entry name" value="Beta-barrel_TonB"/>
</dbReference>
<keyword evidence="10" id="KW-0732">Signal</keyword>
<dbReference type="InterPro" id="IPR039426">
    <property type="entry name" value="TonB-dep_rcpt-like"/>
</dbReference>
<dbReference type="EMBL" id="FUWZ01000005">
    <property type="protein sequence ID" value="SKA41318.1"/>
    <property type="molecule type" value="Genomic_DNA"/>
</dbReference>
<evidence type="ECO:0000256" key="2">
    <source>
        <dbReference type="ARBA" id="ARBA00022448"/>
    </source>
</evidence>
<organism evidence="13 14">
    <name type="scientific">Chitinophaga eiseniae</name>
    <dbReference type="NCBI Taxonomy" id="634771"/>
    <lineage>
        <taxon>Bacteria</taxon>
        <taxon>Pseudomonadati</taxon>
        <taxon>Bacteroidota</taxon>
        <taxon>Chitinophagia</taxon>
        <taxon>Chitinophagales</taxon>
        <taxon>Chitinophagaceae</taxon>
        <taxon>Chitinophaga</taxon>
    </lineage>
</organism>
<keyword evidence="2 8" id="KW-0813">Transport</keyword>
<evidence type="ECO:0000256" key="7">
    <source>
        <dbReference type="ARBA" id="ARBA00023237"/>
    </source>
</evidence>
<feature type="signal peptide" evidence="10">
    <location>
        <begin position="1"/>
        <end position="20"/>
    </location>
</feature>
<dbReference type="InterPro" id="IPR012910">
    <property type="entry name" value="Plug_dom"/>
</dbReference>
<dbReference type="PROSITE" id="PS52016">
    <property type="entry name" value="TONB_DEPENDENT_REC_3"/>
    <property type="match status" value="1"/>
</dbReference>
<dbReference type="GO" id="GO:0009279">
    <property type="term" value="C:cell outer membrane"/>
    <property type="evidence" value="ECO:0007669"/>
    <property type="project" value="UniProtKB-SubCell"/>
</dbReference>
<dbReference type="Gene3D" id="2.170.130.10">
    <property type="entry name" value="TonB-dependent receptor, plug domain"/>
    <property type="match status" value="1"/>
</dbReference>
<evidence type="ECO:0000256" key="8">
    <source>
        <dbReference type="PROSITE-ProRule" id="PRU01360"/>
    </source>
</evidence>
<dbReference type="NCBIfam" id="TIGR04057">
    <property type="entry name" value="SusC_RagA_signa"/>
    <property type="match status" value="1"/>
</dbReference>
<dbReference type="Pfam" id="PF13715">
    <property type="entry name" value="CarbopepD_reg_2"/>
    <property type="match status" value="1"/>
</dbReference>
<name>A0A1T4TLX3_9BACT</name>
<keyword evidence="4 8" id="KW-0812">Transmembrane</keyword>
<keyword evidence="5 9" id="KW-0798">TonB box</keyword>
<evidence type="ECO:0000256" key="4">
    <source>
        <dbReference type="ARBA" id="ARBA00022692"/>
    </source>
</evidence>
<evidence type="ECO:0000256" key="3">
    <source>
        <dbReference type="ARBA" id="ARBA00022452"/>
    </source>
</evidence>
<accession>A0A1T4TLX3</accession>
<evidence type="ECO:0000256" key="10">
    <source>
        <dbReference type="SAM" id="SignalP"/>
    </source>
</evidence>
<evidence type="ECO:0000313" key="13">
    <source>
        <dbReference type="EMBL" id="SKA41318.1"/>
    </source>
</evidence>
<dbReference type="AlphaFoldDB" id="A0A1T4TLX3"/>
<dbReference type="InterPro" id="IPR037066">
    <property type="entry name" value="Plug_dom_sf"/>
</dbReference>
<protein>
    <submittedName>
        <fullName evidence="13">TonB-linked outer membrane protein, SusC/RagA family</fullName>
    </submittedName>
</protein>
<feature type="chain" id="PRO_5012956222" evidence="10">
    <location>
        <begin position="21"/>
        <end position="1057"/>
    </location>
</feature>
<keyword evidence="14" id="KW-1185">Reference proteome</keyword>
<dbReference type="InterPro" id="IPR008969">
    <property type="entry name" value="CarboxyPept-like_regulatory"/>
</dbReference>
<proteinExistence type="inferred from homology"/>
<dbReference type="InterPro" id="IPR023997">
    <property type="entry name" value="TonB-dep_OMP_SusC/RagA_CS"/>
</dbReference>
<dbReference type="Gene3D" id="2.60.40.1120">
    <property type="entry name" value="Carboxypeptidase-like, regulatory domain"/>
    <property type="match status" value="1"/>
</dbReference>
<feature type="domain" description="TonB-dependent receptor plug" evidence="12">
    <location>
        <begin position="112"/>
        <end position="219"/>
    </location>
</feature>
<dbReference type="InterPro" id="IPR036942">
    <property type="entry name" value="Beta-barrel_TonB_sf"/>
</dbReference>
<dbReference type="Pfam" id="PF00593">
    <property type="entry name" value="TonB_dep_Rec_b-barrel"/>
    <property type="match status" value="1"/>
</dbReference>
<dbReference type="InterPro" id="IPR023996">
    <property type="entry name" value="TonB-dep_OMP_SusC/RagA"/>
</dbReference>
<dbReference type="SUPFAM" id="SSF56935">
    <property type="entry name" value="Porins"/>
    <property type="match status" value="1"/>
</dbReference>
<sequence length="1057" mass="117501">MKKRLLFTFIFLLVYASSWAQNIIKGTVLDKNNQQPIIGATVVAGKKGTVTDPNGKFSLDAPAGTLVLHVTFIGYQPQDIPVGKGNVQVLLSPDERSLEQVVVVGYGTQKKANLTGAVNTVDIGKTMQSRPITDPSKALQGISPGLNIQFSNGGLASGTPSINIRGVGSLNGTSRPLILVDNVETPDLTLINPEDIESVSVLKDAASTSIYGARAAFGVVLIKTKSGTRNTPTRITYSNNFAWNSPLNQPDFADPEKELPGLINSAARAGLAPEAFGMSYAKTLAGIKNWKAKYANNRTSNEMIPGEDFDLPTANDPALFYRVWDIKDIMFKKWTPQQIHNLNVQGGSERVSYYLSAGYNQNSGVMKPNPDGLKKYNITGAISAQATKWLDVDLKMMYRNYEYDFPFEYWPYFQYMWRWGAYFPYGTYKGVGFRTPAGLMGGAPTNSVVDNYTRVNLGATLKLTKDLNIRADYTIGRDNIVRHETANKINLWNYWSATMPLENVATTSQDFASYGGRRFKVNTFNIYATYDKKLGKDHQLKLMAGMNAEDTDTLGFGASKRNILDPSMPELTLAIGDQSVNGFHYINAYAGFFGRVNYAYKDKWLLELNGRYDGASAYPVNNRWAFFPSASAGYRITEENFMQSYRKVLSDMKIRASYGTLGNLDVGGKYYIPSMETGNVTGWMNGNILALGVDAPSIVSDALRWEKVNTLDFGTDISLFNNNINVTFDWYQRNTNGMITSRTVPAFLGASAPKINDGSLRTTGYEISIGGNYQLKKDWTVYGTLAFWDNKTVVTEWNNPSMLINQAYKGKVVGEIWGFETDRYFTSADDVTSSPDQSKLTSGNFKFGPGDIKYKDLNDDKVINGGKGTLNDHGDLKRIGNSRPRYQYSLRLGSNFKQFDIDVLFQGVGKQDFWGLGDIAIPLYRGNDIMYDHQLDFWTPDNPNAKYPNPFPGNNGGNVTGLARLDGSNNFYPQSKYLLNLSYLRLKNITLGYTLPDELAKRIHLQRLRIYGSAQNIATFSNVGVPIDPEITTGQGSIYGRTWPFQKTWSFGLQVNF</sequence>
<evidence type="ECO:0000313" key="14">
    <source>
        <dbReference type="Proteomes" id="UP000190367"/>
    </source>
</evidence>
<dbReference type="Proteomes" id="UP000190367">
    <property type="component" value="Unassembled WGS sequence"/>
</dbReference>
<dbReference type="STRING" id="634771.SAMN04488128_105412"/>
<dbReference type="NCBIfam" id="TIGR04056">
    <property type="entry name" value="OMP_RagA_SusC"/>
    <property type="match status" value="1"/>
</dbReference>
<evidence type="ECO:0000256" key="1">
    <source>
        <dbReference type="ARBA" id="ARBA00004571"/>
    </source>
</evidence>
<gene>
    <name evidence="13" type="ORF">SAMN04488128_105412</name>
</gene>
<comment type="similarity">
    <text evidence="8 9">Belongs to the TonB-dependent receptor family.</text>
</comment>
<keyword evidence="7 8" id="KW-0998">Cell outer membrane</keyword>
<reference evidence="14" key="1">
    <citation type="submission" date="2017-02" db="EMBL/GenBank/DDBJ databases">
        <authorList>
            <person name="Varghese N."/>
            <person name="Submissions S."/>
        </authorList>
    </citation>
    <scope>NUCLEOTIDE SEQUENCE [LARGE SCALE GENOMIC DNA]</scope>
    <source>
        <strain evidence="14">DSM 22224</strain>
    </source>
</reference>
<evidence type="ECO:0000256" key="5">
    <source>
        <dbReference type="ARBA" id="ARBA00023077"/>
    </source>
</evidence>
<keyword evidence="3 8" id="KW-1134">Transmembrane beta strand</keyword>
<keyword evidence="6 8" id="KW-0472">Membrane</keyword>
<evidence type="ECO:0000256" key="6">
    <source>
        <dbReference type="ARBA" id="ARBA00023136"/>
    </source>
</evidence>
<comment type="subcellular location">
    <subcellularLocation>
        <location evidence="1 8">Cell outer membrane</location>
        <topology evidence="1 8">Multi-pass membrane protein</topology>
    </subcellularLocation>
</comment>
<dbReference type="Gene3D" id="2.40.170.20">
    <property type="entry name" value="TonB-dependent receptor, beta-barrel domain"/>
    <property type="match status" value="1"/>
</dbReference>
<evidence type="ECO:0000259" key="11">
    <source>
        <dbReference type="Pfam" id="PF00593"/>
    </source>
</evidence>
<dbReference type="Pfam" id="PF07715">
    <property type="entry name" value="Plug"/>
    <property type="match status" value="1"/>
</dbReference>
<dbReference type="SUPFAM" id="SSF49464">
    <property type="entry name" value="Carboxypeptidase regulatory domain-like"/>
    <property type="match status" value="1"/>
</dbReference>